<organism evidence="2 3">
    <name type="scientific">Streptomyces xanthii</name>
    <dbReference type="NCBI Taxonomy" id="2768069"/>
    <lineage>
        <taxon>Bacteria</taxon>
        <taxon>Bacillati</taxon>
        <taxon>Actinomycetota</taxon>
        <taxon>Actinomycetes</taxon>
        <taxon>Kitasatosporales</taxon>
        <taxon>Streptomycetaceae</taxon>
        <taxon>Streptomyces</taxon>
    </lineage>
</organism>
<reference evidence="2 3" key="1">
    <citation type="submission" date="2020-09" db="EMBL/GenBank/DDBJ databases">
        <title>A novel species.</title>
        <authorList>
            <person name="Gao J."/>
        </authorList>
    </citation>
    <scope>NUCLEOTIDE SEQUENCE [LARGE SCALE GENOMIC DNA]</scope>
    <source>
        <strain evidence="2 3">CRXT-Y-14</strain>
    </source>
</reference>
<evidence type="ECO:0000313" key="3">
    <source>
        <dbReference type="Proteomes" id="UP000516428"/>
    </source>
</evidence>
<dbReference type="KEGG" id="sxn:IAG42_21400"/>
<evidence type="ECO:0000256" key="1">
    <source>
        <dbReference type="SAM" id="MobiDB-lite"/>
    </source>
</evidence>
<keyword evidence="3" id="KW-1185">Reference proteome</keyword>
<evidence type="ECO:0000313" key="2">
    <source>
        <dbReference type="EMBL" id="QNS05886.1"/>
    </source>
</evidence>
<feature type="region of interest" description="Disordered" evidence="1">
    <location>
        <begin position="1"/>
        <end position="38"/>
    </location>
</feature>
<dbReference type="InterPro" id="IPR045596">
    <property type="entry name" value="DUF6459"/>
</dbReference>
<protein>
    <submittedName>
        <fullName evidence="2">Uncharacterized protein</fullName>
    </submittedName>
</protein>
<dbReference type="AlphaFoldDB" id="A0A7H1BAY1"/>
<accession>A0A7H1BAY1</accession>
<dbReference type="EMBL" id="CP061281">
    <property type="protein sequence ID" value="QNS05886.1"/>
    <property type="molecule type" value="Genomic_DNA"/>
</dbReference>
<gene>
    <name evidence="2" type="ORF">IAG42_21400</name>
</gene>
<feature type="compositionally biased region" description="Basic residues" evidence="1">
    <location>
        <begin position="1"/>
        <end position="14"/>
    </location>
</feature>
<name>A0A7H1BAY1_9ACTN</name>
<sequence length="144" mass="16595">MQKVMTRRGPRRSTRPPARRDSRRPGPGRIAPQAPPHPTELFTERLVLVLSGQKPLHWVARHTVHQAYEDLLWLADRRPLGPARPRIHRIGHFEPSPGSYEVFARVTAGPRLHALAFRLVRDESLRWRCTAVELDGRPPRPHDD</sequence>
<dbReference type="Pfam" id="PF20060">
    <property type="entry name" value="DUF6459"/>
    <property type="match status" value="1"/>
</dbReference>
<proteinExistence type="predicted"/>
<dbReference type="Proteomes" id="UP000516428">
    <property type="component" value="Chromosome"/>
</dbReference>